<keyword evidence="6" id="KW-1185">Reference proteome</keyword>
<proteinExistence type="predicted"/>
<evidence type="ECO:0000256" key="3">
    <source>
        <dbReference type="SAM" id="MobiDB-lite"/>
    </source>
</evidence>
<evidence type="ECO:0000256" key="1">
    <source>
        <dbReference type="ARBA" id="ARBA00022676"/>
    </source>
</evidence>
<dbReference type="PANTHER" id="PTHR45947">
    <property type="entry name" value="SULFOQUINOVOSYL TRANSFERASE SQD2"/>
    <property type="match status" value="1"/>
</dbReference>
<dbReference type="Pfam" id="PF13579">
    <property type="entry name" value="Glyco_trans_4_4"/>
    <property type="match status" value="1"/>
</dbReference>
<dbReference type="PANTHER" id="PTHR45947:SF3">
    <property type="entry name" value="SULFOQUINOVOSYL TRANSFERASE SQD2"/>
    <property type="match status" value="1"/>
</dbReference>
<reference evidence="5 6" key="1">
    <citation type="journal article" date="2019" name="Int. J. Syst. Evol. Microbiol.">
        <title>The Global Catalogue of Microorganisms (GCM) 10K type strain sequencing project: providing services to taxonomists for standard genome sequencing and annotation.</title>
        <authorList>
            <consortium name="The Broad Institute Genomics Platform"/>
            <consortium name="The Broad Institute Genome Sequencing Center for Infectious Disease"/>
            <person name="Wu L."/>
            <person name="Ma J."/>
        </authorList>
    </citation>
    <scope>NUCLEOTIDE SEQUENCE [LARGE SCALE GENOMIC DNA]</scope>
    <source>
        <strain evidence="5 6">JCM 6242</strain>
    </source>
</reference>
<dbReference type="RefSeq" id="WP_344975914.1">
    <property type="nucleotide sequence ID" value="NZ_BAAAVI010000038.1"/>
</dbReference>
<dbReference type="EMBL" id="BAAAVI010000038">
    <property type="protein sequence ID" value="GAA2885144.1"/>
    <property type="molecule type" value="Genomic_DNA"/>
</dbReference>
<evidence type="ECO:0000313" key="5">
    <source>
        <dbReference type="EMBL" id="GAA2885144.1"/>
    </source>
</evidence>
<name>A0ABN3W2B2_9ACTN</name>
<keyword evidence="2" id="KW-0808">Transferase</keyword>
<protein>
    <submittedName>
        <fullName evidence="5">Glycosyltransferase</fullName>
    </submittedName>
</protein>
<dbReference type="SUPFAM" id="SSF53756">
    <property type="entry name" value="UDP-Glycosyltransferase/glycogen phosphorylase"/>
    <property type="match status" value="1"/>
</dbReference>
<sequence length="385" mass="41211">MELDAVERETPGGVPSEGAVRVLHVTECWGGGVASAVHAYIEATPGHDHWLLMARDAADPLLDQESLLRGLRVFADGHLARIRDVAAAYREIRPDVVHAHSSYAGFYVRSCPQVPGERIVYTPHCYAFERTDVGRPLRYGFRLAEALLAPRTGVVAAVSPREAELAARIRAGQRVVYVPNAVPRIPAEQGVRERSGATPGIPAEPGSTGTPAERGTPERSKLVAVTVGRICAQKDPAFLAAAARAGDASTRWVWIGDGDPALRRVLRDAGVVVTGWLPRDEVLAMIRTADVYVHTASWEGAPVSVLEAAGAGLPVVARDIPALRSLGVPDLVATPAECARAVRDLRDDRRREDARLRLADVLAGHTPRLQAARLARAYALALGAA</sequence>
<evidence type="ECO:0000313" key="6">
    <source>
        <dbReference type="Proteomes" id="UP001500831"/>
    </source>
</evidence>
<keyword evidence="1" id="KW-0328">Glycosyltransferase</keyword>
<dbReference type="Pfam" id="PF13692">
    <property type="entry name" value="Glyco_trans_1_4"/>
    <property type="match status" value="1"/>
</dbReference>
<evidence type="ECO:0000256" key="2">
    <source>
        <dbReference type="ARBA" id="ARBA00022679"/>
    </source>
</evidence>
<dbReference type="InterPro" id="IPR050194">
    <property type="entry name" value="Glycosyltransferase_grp1"/>
</dbReference>
<accession>A0ABN3W2B2</accession>
<evidence type="ECO:0000259" key="4">
    <source>
        <dbReference type="Pfam" id="PF13579"/>
    </source>
</evidence>
<dbReference type="Proteomes" id="UP001500831">
    <property type="component" value="Unassembled WGS sequence"/>
</dbReference>
<comment type="caution">
    <text evidence="5">The sequence shown here is derived from an EMBL/GenBank/DDBJ whole genome shotgun (WGS) entry which is preliminary data.</text>
</comment>
<feature type="domain" description="Glycosyltransferase subfamily 4-like N-terminal" evidence="4">
    <location>
        <begin position="32"/>
        <end position="180"/>
    </location>
</feature>
<dbReference type="InterPro" id="IPR028098">
    <property type="entry name" value="Glyco_trans_4-like_N"/>
</dbReference>
<feature type="region of interest" description="Disordered" evidence="3">
    <location>
        <begin position="188"/>
        <end position="217"/>
    </location>
</feature>
<dbReference type="Gene3D" id="3.40.50.2000">
    <property type="entry name" value="Glycogen Phosphorylase B"/>
    <property type="match status" value="2"/>
</dbReference>
<organism evidence="5 6">
    <name type="scientific">Streptosporangium fragile</name>
    <dbReference type="NCBI Taxonomy" id="46186"/>
    <lineage>
        <taxon>Bacteria</taxon>
        <taxon>Bacillati</taxon>
        <taxon>Actinomycetota</taxon>
        <taxon>Actinomycetes</taxon>
        <taxon>Streptosporangiales</taxon>
        <taxon>Streptosporangiaceae</taxon>
        <taxon>Streptosporangium</taxon>
    </lineage>
</organism>
<gene>
    <name evidence="5" type="ORF">GCM10010517_48710</name>
</gene>